<keyword evidence="2" id="KW-1185">Reference proteome</keyword>
<organism evidence="1 2">
    <name type="scientific">Xylaria bambusicola</name>
    <dbReference type="NCBI Taxonomy" id="326684"/>
    <lineage>
        <taxon>Eukaryota</taxon>
        <taxon>Fungi</taxon>
        <taxon>Dikarya</taxon>
        <taxon>Ascomycota</taxon>
        <taxon>Pezizomycotina</taxon>
        <taxon>Sordariomycetes</taxon>
        <taxon>Xylariomycetidae</taxon>
        <taxon>Xylariales</taxon>
        <taxon>Xylariaceae</taxon>
        <taxon>Xylaria</taxon>
    </lineage>
</organism>
<dbReference type="AlphaFoldDB" id="A0AAN7UE10"/>
<reference evidence="1 2" key="1">
    <citation type="submission" date="2023-10" db="EMBL/GenBank/DDBJ databases">
        <title>Draft genome sequence of Xylaria bambusicola isolate GMP-LS, the root and basal stem rot pathogen of sugarcane in Indonesia.</title>
        <authorList>
            <person name="Selvaraj P."/>
            <person name="Muralishankar V."/>
            <person name="Muruganantham S."/>
            <person name="Sp S."/>
            <person name="Haryani S."/>
            <person name="Lau K.J.X."/>
            <person name="Naqvi N.I."/>
        </authorList>
    </citation>
    <scope>NUCLEOTIDE SEQUENCE [LARGE SCALE GENOMIC DNA]</scope>
    <source>
        <strain evidence="1">GMP-LS</strain>
    </source>
</reference>
<comment type="caution">
    <text evidence="1">The sequence shown here is derived from an EMBL/GenBank/DDBJ whole genome shotgun (WGS) entry which is preliminary data.</text>
</comment>
<gene>
    <name evidence="1" type="ORF">RRF57_006265</name>
</gene>
<sequence>MLLVLERQTITLALSIMSRHITDPKLCGHQISSYLTPPWGRPMIVEDKIPGNWDMARKQAGVCDVDLIMGLVMDYTRPKRYIITVDVGISAWGSIWGRLFEHGKGESWDF</sequence>
<evidence type="ECO:0000313" key="2">
    <source>
        <dbReference type="Proteomes" id="UP001305414"/>
    </source>
</evidence>
<evidence type="ECO:0000313" key="1">
    <source>
        <dbReference type="EMBL" id="KAK5630550.1"/>
    </source>
</evidence>
<protein>
    <submittedName>
        <fullName evidence="1">Uncharacterized protein</fullName>
    </submittedName>
</protein>
<dbReference type="EMBL" id="JAWHQM010000016">
    <property type="protein sequence ID" value="KAK5630550.1"/>
    <property type="molecule type" value="Genomic_DNA"/>
</dbReference>
<proteinExistence type="predicted"/>
<name>A0AAN7UE10_9PEZI</name>
<dbReference type="Proteomes" id="UP001305414">
    <property type="component" value="Unassembled WGS sequence"/>
</dbReference>
<accession>A0AAN7UE10</accession>